<evidence type="ECO:0000313" key="1">
    <source>
        <dbReference type="EMBL" id="CAG5101009.1"/>
    </source>
</evidence>
<proteinExistence type="predicted"/>
<gene>
    <name evidence="1" type="ORF">HICCMSTLAB_LOCUS10082</name>
</gene>
<dbReference type="GO" id="GO:0003723">
    <property type="term" value="F:RNA binding"/>
    <property type="evidence" value="ECO:0007669"/>
    <property type="project" value="TreeGrafter"/>
</dbReference>
<evidence type="ECO:0000313" key="2">
    <source>
        <dbReference type="Proteomes" id="UP000786811"/>
    </source>
</evidence>
<dbReference type="PANTHER" id="PTHR31278:SF2">
    <property type="entry name" value="SMALL RIBOSOMAL SUBUNIT PROTEIN MS37"/>
    <property type="match status" value="1"/>
</dbReference>
<reference evidence="1" key="1">
    <citation type="submission" date="2021-04" db="EMBL/GenBank/DDBJ databases">
        <authorList>
            <person name="Chebbi M.A.C M."/>
        </authorList>
    </citation>
    <scope>NUCLEOTIDE SEQUENCE</scope>
</reference>
<sequence length="144" mass="16888">MFNIFEQAHRAHRTISKITMKWTEHLMKWARSPQNENKVKFVPQMPFVLRNRITGKGSIHKEKGCLQETSVVLACLKLNDFENNKCLKEIEAFDNCYKVHTKNTQFAKNEAHKGTLVPGAKNLKYKQVNKLLSRYPQENRDSRK</sequence>
<dbReference type="AlphaFoldDB" id="A0A8J2HKP4"/>
<dbReference type="Proteomes" id="UP000786811">
    <property type="component" value="Unassembled WGS sequence"/>
</dbReference>
<name>A0A8J2HKP4_COTCN</name>
<dbReference type="SUPFAM" id="SSF47072">
    <property type="entry name" value="Cysteine alpha-hairpin motif"/>
    <property type="match status" value="1"/>
</dbReference>
<dbReference type="GO" id="GO:0005654">
    <property type="term" value="C:nucleoplasm"/>
    <property type="evidence" value="ECO:0007669"/>
    <property type="project" value="TreeGrafter"/>
</dbReference>
<accession>A0A8J2HKP4</accession>
<organism evidence="1 2">
    <name type="scientific">Cotesia congregata</name>
    <name type="common">Parasitoid wasp</name>
    <name type="synonym">Apanteles congregatus</name>
    <dbReference type="NCBI Taxonomy" id="51543"/>
    <lineage>
        <taxon>Eukaryota</taxon>
        <taxon>Metazoa</taxon>
        <taxon>Ecdysozoa</taxon>
        <taxon>Arthropoda</taxon>
        <taxon>Hexapoda</taxon>
        <taxon>Insecta</taxon>
        <taxon>Pterygota</taxon>
        <taxon>Neoptera</taxon>
        <taxon>Endopterygota</taxon>
        <taxon>Hymenoptera</taxon>
        <taxon>Apocrita</taxon>
        <taxon>Ichneumonoidea</taxon>
        <taxon>Braconidae</taxon>
        <taxon>Microgastrinae</taxon>
        <taxon>Cotesia</taxon>
    </lineage>
</organism>
<dbReference type="InterPro" id="IPR033620">
    <property type="entry name" value="Ribosomal_mS37_met"/>
</dbReference>
<dbReference type="GO" id="GO:0032543">
    <property type="term" value="P:mitochondrial translation"/>
    <property type="evidence" value="ECO:0007669"/>
    <property type="project" value="InterPro"/>
</dbReference>
<dbReference type="EMBL" id="CAJNRD030001122">
    <property type="protein sequence ID" value="CAG5101009.1"/>
    <property type="molecule type" value="Genomic_DNA"/>
</dbReference>
<dbReference type="GO" id="GO:0005761">
    <property type="term" value="C:mitochondrial ribosome"/>
    <property type="evidence" value="ECO:0007669"/>
    <property type="project" value="InterPro"/>
</dbReference>
<dbReference type="InterPro" id="IPR009069">
    <property type="entry name" value="Cys_alpha_HP_mot_SF"/>
</dbReference>
<comment type="caution">
    <text evidence="1">The sequence shown here is derived from an EMBL/GenBank/DDBJ whole genome shotgun (WGS) entry which is preliminary data.</text>
</comment>
<dbReference type="PANTHER" id="PTHR31278">
    <property type="entry name" value="CHCHD1"/>
    <property type="match status" value="1"/>
</dbReference>
<protein>
    <submittedName>
        <fullName evidence="1">Similar to Chchd1: Coiled-coil-helix-coiled-coil-helix domain-containing protein 1 (Mus musculus)</fullName>
    </submittedName>
</protein>
<dbReference type="OrthoDB" id="5825849at2759"/>
<keyword evidence="2" id="KW-1185">Reference proteome</keyword>